<proteinExistence type="predicted"/>
<dbReference type="AntiFam" id="ANF00133">
    <property type="entry name" value="Shadow ORF (opposite mccA)"/>
</dbReference>
<name>A0A6J4HIM8_9PSEU</name>
<sequence length="446" mass="48023">MLGAVEHGAQVWRGGGHAGDDEVVERAGEAGARDGAVGPPGVDLAEQRVVCAGHRVAGLDPEVAAHPRPGRQHEPRHPARRRAEALPRVLGRDPGLDRVPVDGDRPDDVGERFPGRDPQLGDDEVHAGDQLGDRVLDLQTGVHLEERGGAGVAVEQELDGAGAAVTDGEREPAGRVVQLRAQRVGQIRGGRLLEQLLVTPLDGAVPVAEHLDRAVAVGEHLHLDVTGPGDVALEEHLAPSERRRRLAGRGGQGAGELVGPADEAHPAPAPAVRRLDQQREPGRRGGGPGVGRVHRGVRAVEDRHAAPPGQGPRPDLVAHRRDDLGRRSDEREPRRRHRRREPRVLGEQPVARVHGPRPVGGAHPDDRVDIEVGRHAHRRVGHPRGQRPRVGVGVDHDRALPQLTARAHDAHRDLAPVRDQHRPALGTLHGRPPGARRRRVYQTSGW</sequence>
<feature type="region of interest" description="Disordered" evidence="1">
    <location>
        <begin position="60"/>
        <end position="126"/>
    </location>
</feature>
<reference evidence="2" key="1">
    <citation type="submission" date="2020-02" db="EMBL/GenBank/DDBJ databases">
        <authorList>
            <person name="Meier V. D."/>
        </authorList>
    </citation>
    <scope>NUCLEOTIDE SEQUENCE</scope>
    <source>
        <strain evidence="2">AVDCRST_MAG54</strain>
    </source>
</reference>
<feature type="compositionally biased region" description="Basic and acidic residues" evidence="1">
    <location>
        <begin position="407"/>
        <end position="422"/>
    </location>
</feature>
<dbReference type="AlphaFoldDB" id="A0A6J4HIM8"/>
<evidence type="ECO:0000313" key="2">
    <source>
        <dbReference type="EMBL" id="CAA9222237.1"/>
    </source>
</evidence>
<feature type="region of interest" description="Disordered" evidence="1">
    <location>
        <begin position="241"/>
        <end position="368"/>
    </location>
</feature>
<accession>A0A6J4HIM8</accession>
<evidence type="ECO:0000256" key="1">
    <source>
        <dbReference type="SAM" id="MobiDB-lite"/>
    </source>
</evidence>
<organism evidence="2">
    <name type="scientific">uncultured Actinomycetospora sp</name>
    <dbReference type="NCBI Taxonomy" id="1135996"/>
    <lineage>
        <taxon>Bacteria</taxon>
        <taxon>Bacillati</taxon>
        <taxon>Actinomycetota</taxon>
        <taxon>Actinomycetes</taxon>
        <taxon>Pseudonocardiales</taxon>
        <taxon>Pseudonocardiaceae</taxon>
        <taxon>Actinomycetospora</taxon>
        <taxon>environmental samples</taxon>
    </lineage>
</organism>
<feature type="compositionally biased region" description="Basic and acidic residues" evidence="1">
    <location>
        <begin position="273"/>
        <end position="283"/>
    </location>
</feature>
<feature type="compositionally biased region" description="Basic and acidic residues" evidence="1">
    <location>
        <begin position="71"/>
        <end position="115"/>
    </location>
</feature>
<dbReference type="EMBL" id="CADCTH010000086">
    <property type="protein sequence ID" value="CAA9222237.1"/>
    <property type="molecule type" value="Genomic_DNA"/>
</dbReference>
<protein>
    <submittedName>
        <fullName evidence="2">Uncharacterized protein</fullName>
    </submittedName>
</protein>
<feature type="compositionally biased region" description="Basic and acidic residues" evidence="1">
    <location>
        <begin position="316"/>
        <end position="333"/>
    </location>
</feature>
<feature type="region of interest" description="Disordered" evidence="1">
    <location>
        <begin position="407"/>
        <end position="446"/>
    </location>
</feature>
<gene>
    <name evidence="2" type="ORF">AVDCRST_MAG54-624</name>
</gene>